<reference evidence="1 2" key="1">
    <citation type="submission" date="2014-12" db="EMBL/GenBank/DDBJ databases">
        <title>Genome sequencing of Alteromonas marina AD001.</title>
        <authorList>
            <person name="Adrian T.G.S."/>
            <person name="Chan K.G."/>
        </authorList>
    </citation>
    <scope>NUCLEOTIDE SEQUENCE [LARGE SCALE GENOMIC DNA]</scope>
    <source>
        <strain evidence="1 2">AD001</strain>
    </source>
</reference>
<evidence type="ECO:0008006" key="3">
    <source>
        <dbReference type="Google" id="ProtNLM"/>
    </source>
</evidence>
<dbReference type="PANTHER" id="PTHR12526:SF630">
    <property type="entry name" value="GLYCOSYLTRANSFERASE"/>
    <property type="match status" value="1"/>
</dbReference>
<protein>
    <recommendedName>
        <fullName evidence="3">Glycosyl transferase family 1 domain-containing protein</fullName>
    </recommendedName>
</protein>
<accession>A0A0B3XLZ0</accession>
<keyword evidence="2" id="KW-1185">Reference proteome</keyword>
<dbReference type="Pfam" id="PF13692">
    <property type="entry name" value="Glyco_trans_1_4"/>
    <property type="match status" value="1"/>
</dbReference>
<dbReference type="SUPFAM" id="SSF53756">
    <property type="entry name" value="UDP-Glycosyltransferase/glycogen phosphorylase"/>
    <property type="match status" value="1"/>
</dbReference>
<dbReference type="Proteomes" id="UP000031197">
    <property type="component" value="Unassembled WGS sequence"/>
</dbReference>
<organism evidence="1 2">
    <name type="scientific">Alteromonas marina</name>
    <dbReference type="NCBI Taxonomy" id="203795"/>
    <lineage>
        <taxon>Bacteria</taxon>
        <taxon>Pseudomonadati</taxon>
        <taxon>Pseudomonadota</taxon>
        <taxon>Gammaproteobacteria</taxon>
        <taxon>Alteromonadales</taxon>
        <taxon>Alteromonadaceae</taxon>
        <taxon>Alteromonas/Salinimonas group</taxon>
        <taxon>Alteromonas</taxon>
    </lineage>
</organism>
<evidence type="ECO:0000313" key="2">
    <source>
        <dbReference type="Proteomes" id="UP000031197"/>
    </source>
</evidence>
<gene>
    <name evidence="1" type="ORF">RJ41_14300</name>
</gene>
<dbReference type="Gene3D" id="3.40.50.2000">
    <property type="entry name" value="Glycogen Phosphorylase B"/>
    <property type="match status" value="1"/>
</dbReference>
<sequence length="979" mass="112628">MLSRIKSKMTDEVDNLIKNEILQHDLDFSIYQEEYDVVEPVSDYIENWKCRTLYVENFFDSGYYLAKYRDVALSNLNPLYHFLKHGKEEKRHGFSPLVVSRLDYFSFLRKIFDEKFYCRTFDGCDAESFEHFWLHGRFESWRVPCKLLDFNEFRVFLDEVADGEDRSLSLYEYLKSERIAAQDFDLLLQWSRVNRNDATVLELFESLNEFVSTIELDSYDDYLLLLSSLSSGCLAEVGSINDLSDEEVTLFDLKYYESKTSLQFESLFAALLHHCKTSSIVPTPLIDVSYYRELYSDLNSLSDFELYKHYVIYGQFEGRSPNYFILHQSTESALLPFDWHKLSKDVTTALYKSLLDINPEYNSKSIFQALSVLLEYLPSSFFSTAPNSELLFYSLLTFREIGCSKKSLANDLKKWFEDGCQSDFSALFDTRFIKQELETTELNTCLVFIEWYEKRDSLSCSPLIDLSFYLKMNRDLEGYPKPIIEHYLLHGQKEDRVACRFFDPKWIYNTYKTNRLNGTTYYFLEESMGRQVKPAPSISPLNTDGNSLRLKDFARAIVTQNLFDLKNTSELTKQIEKISQIEPSIKPLNPKLPISVMPFNSDYYSAGAGVEKLLGQTDLIIFRDSINFGGADSVLANLYHALKYTFPSKKVSIVSVGKVDSDALKIHGLSREDIIDLSEFYSTKFHDSPLLAHILTELVYDIVVGSSAKAVFNLNCGVLWQAIELYGRQISSLTELYAYVFCDDRDEFGNVDGYPANYLGSTITYFTKVFCDSDSLKNILLNRLPFSKAVESKIITLKTPVAYNPSSLRDFSNDNKTICWAGRFDVQKRPDLLIEIADALPEFTFEVWGKKVIDSGIEYDFSRCANIRLMGLFEDIEEVLETEPTLFLYTADWDGVPTILLKMMATGIPIVASNVGGISEILPPNCIAETNEVSSFLKKIKQISDFCRTGNLHESYRSELGERSFNNYAEVLRGNLKSV</sequence>
<proteinExistence type="predicted"/>
<dbReference type="AlphaFoldDB" id="A0A0B3XLZ0"/>
<dbReference type="EMBL" id="JWLW01000034">
    <property type="protein sequence ID" value="KHT48274.1"/>
    <property type="molecule type" value="Genomic_DNA"/>
</dbReference>
<evidence type="ECO:0000313" key="1">
    <source>
        <dbReference type="EMBL" id="KHT48274.1"/>
    </source>
</evidence>
<dbReference type="PANTHER" id="PTHR12526">
    <property type="entry name" value="GLYCOSYLTRANSFERASE"/>
    <property type="match status" value="1"/>
</dbReference>
<name>A0A0B3XLZ0_9ALTE</name>
<dbReference type="OrthoDB" id="7068720at2"/>
<comment type="caution">
    <text evidence="1">The sequence shown here is derived from an EMBL/GenBank/DDBJ whole genome shotgun (WGS) entry which is preliminary data.</text>
</comment>